<dbReference type="AlphaFoldDB" id="A0A1G7SEZ4"/>
<evidence type="ECO:0008006" key="3">
    <source>
        <dbReference type="Google" id="ProtNLM"/>
    </source>
</evidence>
<gene>
    <name evidence="1" type="ORF">SAMN04488121_103849</name>
</gene>
<name>A0A1G7SEZ4_CHIFI</name>
<accession>A0A1G7SEZ4</accession>
<dbReference type="OrthoDB" id="838435at2"/>
<dbReference type="STRING" id="104663.SAMN04488121_103849"/>
<dbReference type="RefSeq" id="WP_089833707.1">
    <property type="nucleotide sequence ID" value="NZ_FNBN01000003.1"/>
</dbReference>
<organism evidence="1 2">
    <name type="scientific">Chitinophaga filiformis</name>
    <name type="common">Myxococcus filiformis</name>
    <name type="synonym">Flexibacter filiformis</name>
    <dbReference type="NCBI Taxonomy" id="104663"/>
    <lineage>
        <taxon>Bacteria</taxon>
        <taxon>Pseudomonadati</taxon>
        <taxon>Bacteroidota</taxon>
        <taxon>Chitinophagia</taxon>
        <taxon>Chitinophagales</taxon>
        <taxon>Chitinophagaceae</taxon>
        <taxon>Chitinophaga</taxon>
    </lineage>
</organism>
<reference evidence="1 2" key="1">
    <citation type="submission" date="2016-10" db="EMBL/GenBank/DDBJ databases">
        <authorList>
            <person name="de Groot N.N."/>
        </authorList>
    </citation>
    <scope>NUCLEOTIDE SEQUENCE [LARGE SCALE GENOMIC DNA]</scope>
    <source>
        <strain evidence="1 2">DSM 527</strain>
    </source>
</reference>
<sequence length="145" mass="16757">MFDILDKYKTQDHFFLTPENDLQTVCNAPADKSGVYVIYALKKGRVELIYIGHSGKIEKDGSLSIRNEGLGGLKDEIINGQQFGKTPAHIAWKKQMARENIEALNIYWYVTHNTRYTDCPEVLKRNLLRQHQDIFGVFPKWNKSI</sequence>
<proteinExistence type="predicted"/>
<dbReference type="Proteomes" id="UP000199045">
    <property type="component" value="Unassembled WGS sequence"/>
</dbReference>
<dbReference type="EMBL" id="FNBN01000003">
    <property type="protein sequence ID" value="SDG21635.1"/>
    <property type="molecule type" value="Genomic_DNA"/>
</dbReference>
<evidence type="ECO:0000313" key="2">
    <source>
        <dbReference type="Proteomes" id="UP000199045"/>
    </source>
</evidence>
<protein>
    <recommendedName>
        <fullName evidence="3">GIY-YIG domain-containing protein</fullName>
    </recommendedName>
</protein>
<evidence type="ECO:0000313" key="1">
    <source>
        <dbReference type="EMBL" id="SDG21635.1"/>
    </source>
</evidence>